<reference evidence="2" key="1">
    <citation type="journal article" date="2019" name="Int. J. Syst. Evol. Microbiol.">
        <title>The Global Catalogue of Microorganisms (GCM) 10K type strain sequencing project: providing services to taxonomists for standard genome sequencing and annotation.</title>
        <authorList>
            <consortium name="The Broad Institute Genomics Platform"/>
            <consortium name="The Broad Institute Genome Sequencing Center for Infectious Disease"/>
            <person name="Wu L."/>
            <person name="Ma J."/>
        </authorList>
    </citation>
    <scope>NUCLEOTIDE SEQUENCE [LARGE SCALE GENOMIC DNA]</scope>
    <source>
        <strain evidence="2">CCUG 56608</strain>
    </source>
</reference>
<comment type="caution">
    <text evidence="1">The sequence shown here is derived from an EMBL/GenBank/DDBJ whole genome shotgun (WGS) entry which is preliminary data.</text>
</comment>
<gene>
    <name evidence="1" type="ORF">ACFQ19_00040</name>
</gene>
<protein>
    <submittedName>
        <fullName evidence="1">Uncharacterized protein</fullName>
    </submittedName>
</protein>
<name>A0ABW3NCY9_9BACI</name>
<dbReference type="RefSeq" id="WP_379589797.1">
    <property type="nucleotide sequence ID" value="NZ_JBHTKK010000001.1"/>
</dbReference>
<dbReference type="EMBL" id="JBHTKK010000001">
    <property type="protein sequence ID" value="MFD1064400.1"/>
    <property type="molecule type" value="Genomic_DNA"/>
</dbReference>
<keyword evidence="2" id="KW-1185">Reference proteome</keyword>
<evidence type="ECO:0000313" key="2">
    <source>
        <dbReference type="Proteomes" id="UP001597041"/>
    </source>
</evidence>
<organism evidence="1 2">
    <name type="scientific">Oceanobacillus locisalsi</name>
    <dbReference type="NCBI Taxonomy" id="546107"/>
    <lineage>
        <taxon>Bacteria</taxon>
        <taxon>Bacillati</taxon>
        <taxon>Bacillota</taxon>
        <taxon>Bacilli</taxon>
        <taxon>Bacillales</taxon>
        <taxon>Bacillaceae</taxon>
        <taxon>Oceanobacillus</taxon>
    </lineage>
</organism>
<accession>A0ABW3NCY9</accession>
<dbReference type="Proteomes" id="UP001597041">
    <property type="component" value="Unassembled WGS sequence"/>
</dbReference>
<sequence length="276" mass="31835">MKNRGKIADGSKAGFGLVTDSLLDVGADMGAEAAKESITSLAGELFLDGMSSFVPGVSGAVSTYKRKRAEKNLTELVYHLHKSHDKLIENLSKQTEENQEKLDKLLHFILEIVVDEYQEEKIEYMVNGYIHLTEHEEITSDFVMHYYDMLKQLRMVDIAVLRLYCKKYYLYDSEEAQETFQSVMEKHGMSYEQYNSVRETLKRNGLLELEIKDDVDKDMTKLEEGINKIVSYIGHINSNKKSSPPRIAKVDIKQKSKERIKLSKFGRNFYEFFGEI</sequence>
<proteinExistence type="predicted"/>
<evidence type="ECO:0000313" key="1">
    <source>
        <dbReference type="EMBL" id="MFD1064400.1"/>
    </source>
</evidence>